<dbReference type="InterPro" id="IPR037923">
    <property type="entry name" value="HTH-like"/>
</dbReference>
<dbReference type="PRINTS" id="PR00032">
    <property type="entry name" value="HTHARAC"/>
</dbReference>
<dbReference type="PANTHER" id="PTHR43280:SF17">
    <property type="entry name" value="ARAC-TYPE DNA-BINDING DOMAIN-CONTAINING PROTEIN"/>
    <property type="match status" value="1"/>
</dbReference>
<dbReference type="OrthoDB" id="9772063at2"/>
<evidence type="ECO:0000256" key="2">
    <source>
        <dbReference type="ARBA" id="ARBA00023125"/>
    </source>
</evidence>
<keyword evidence="2 5" id="KW-0238">DNA-binding</keyword>
<dbReference type="GO" id="GO:0003700">
    <property type="term" value="F:DNA-binding transcription factor activity"/>
    <property type="evidence" value="ECO:0007669"/>
    <property type="project" value="InterPro"/>
</dbReference>
<dbReference type="Pfam" id="PF02311">
    <property type="entry name" value="AraC_binding"/>
    <property type="match status" value="1"/>
</dbReference>
<organism evidence="5 6">
    <name type="scientific">Faecalicatena contorta</name>
    <dbReference type="NCBI Taxonomy" id="39482"/>
    <lineage>
        <taxon>Bacteria</taxon>
        <taxon>Bacillati</taxon>
        <taxon>Bacillota</taxon>
        <taxon>Clostridia</taxon>
        <taxon>Lachnospirales</taxon>
        <taxon>Lachnospiraceae</taxon>
        <taxon>Faecalicatena</taxon>
    </lineage>
</organism>
<protein>
    <submittedName>
        <fullName evidence="5">AraC-type DNA-binding protein</fullName>
    </submittedName>
</protein>
<evidence type="ECO:0000313" key="6">
    <source>
        <dbReference type="Proteomes" id="UP000254051"/>
    </source>
</evidence>
<dbReference type="Gene3D" id="1.10.10.60">
    <property type="entry name" value="Homeodomain-like"/>
    <property type="match status" value="2"/>
</dbReference>
<dbReference type="Proteomes" id="UP000254051">
    <property type="component" value="Unassembled WGS sequence"/>
</dbReference>
<accession>A0A315ZRJ4</accession>
<feature type="domain" description="HTH araC/xylS-type" evidence="4">
    <location>
        <begin position="184"/>
        <end position="282"/>
    </location>
</feature>
<dbReference type="RefSeq" id="WP_109713759.1">
    <property type="nucleotide sequence ID" value="NZ_QGDS01000015.1"/>
</dbReference>
<proteinExistence type="predicted"/>
<dbReference type="GO" id="GO:0043565">
    <property type="term" value="F:sequence-specific DNA binding"/>
    <property type="evidence" value="ECO:0007669"/>
    <property type="project" value="InterPro"/>
</dbReference>
<evidence type="ECO:0000256" key="3">
    <source>
        <dbReference type="ARBA" id="ARBA00023163"/>
    </source>
</evidence>
<dbReference type="InterPro" id="IPR014710">
    <property type="entry name" value="RmlC-like_jellyroll"/>
</dbReference>
<keyword evidence="6" id="KW-1185">Reference proteome</keyword>
<sequence>MDKKKNQISDIFRDKEIPQLTAVYLIDETHNNKYARLFHSHDSELELYYVHSGCGYYMVENQLYAVKEGDMIICNEKVLHGDAPAFNNSMRSYCCALTNVRIKNLPNNCLIKNSTSPIVSCGSFAEKIGPLMELIFMLSLDFEQLYDVCSSMSISVLLLINQLLLSRDRHQIRTSANNSDAIVDKIKHYLDTHYTKPLSLESISKALNMTPNYVSHAFKAKMNISPIHYLLYRRFGEAQSLLMNTELTMAEISDLLGFSNPAHFSAMFKKHVGLSPVQYKRSIDLMNSKNN</sequence>
<dbReference type="Pfam" id="PF12833">
    <property type="entry name" value="HTH_18"/>
    <property type="match status" value="1"/>
</dbReference>
<dbReference type="PANTHER" id="PTHR43280">
    <property type="entry name" value="ARAC-FAMILY TRANSCRIPTIONAL REGULATOR"/>
    <property type="match status" value="1"/>
</dbReference>
<dbReference type="InterPro" id="IPR020449">
    <property type="entry name" value="Tscrpt_reg_AraC-type_HTH"/>
</dbReference>
<dbReference type="SUPFAM" id="SSF51215">
    <property type="entry name" value="Regulatory protein AraC"/>
    <property type="match status" value="1"/>
</dbReference>
<dbReference type="InterPro" id="IPR009057">
    <property type="entry name" value="Homeodomain-like_sf"/>
</dbReference>
<dbReference type="AlphaFoldDB" id="A0A315ZRJ4"/>
<reference evidence="6" key="1">
    <citation type="submission" date="2017-07" db="EMBL/GenBank/DDBJ databases">
        <authorList>
            <person name="Varghese N."/>
            <person name="Submissions S."/>
        </authorList>
    </citation>
    <scope>NUCLEOTIDE SEQUENCE [LARGE SCALE GENOMIC DNA]</scope>
    <source>
        <strain evidence="6">NLAE-zl-C134</strain>
    </source>
</reference>
<evidence type="ECO:0000259" key="4">
    <source>
        <dbReference type="PROSITE" id="PS01124"/>
    </source>
</evidence>
<evidence type="ECO:0000313" key="5">
    <source>
        <dbReference type="EMBL" id="SUQ15695.1"/>
    </source>
</evidence>
<dbReference type="InterPro" id="IPR018060">
    <property type="entry name" value="HTH_AraC"/>
</dbReference>
<keyword evidence="3" id="KW-0804">Transcription</keyword>
<dbReference type="EMBL" id="UHJJ01000015">
    <property type="protein sequence ID" value="SUQ15695.1"/>
    <property type="molecule type" value="Genomic_DNA"/>
</dbReference>
<dbReference type="PROSITE" id="PS01124">
    <property type="entry name" value="HTH_ARAC_FAMILY_2"/>
    <property type="match status" value="1"/>
</dbReference>
<keyword evidence="1" id="KW-0805">Transcription regulation</keyword>
<dbReference type="InterPro" id="IPR003313">
    <property type="entry name" value="AraC-bd"/>
</dbReference>
<name>A0A315ZRJ4_9FIRM</name>
<gene>
    <name evidence="5" type="ORF">SAMN05216529_11551</name>
</gene>
<evidence type="ECO:0000256" key="1">
    <source>
        <dbReference type="ARBA" id="ARBA00023015"/>
    </source>
</evidence>
<dbReference type="Gene3D" id="2.60.120.10">
    <property type="entry name" value="Jelly Rolls"/>
    <property type="match status" value="1"/>
</dbReference>
<dbReference type="SMART" id="SM00342">
    <property type="entry name" value="HTH_ARAC"/>
    <property type="match status" value="1"/>
</dbReference>
<dbReference type="SUPFAM" id="SSF46689">
    <property type="entry name" value="Homeodomain-like"/>
    <property type="match status" value="2"/>
</dbReference>